<dbReference type="EMBL" id="LCIY01000008">
    <property type="protein sequence ID" value="KKT67358.1"/>
    <property type="molecule type" value="Genomic_DNA"/>
</dbReference>
<dbReference type="Gene3D" id="3.30.460.10">
    <property type="entry name" value="Beta Polymerase, domain 2"/>
    <property type="match status" value="1"/>
</dbReference>
<evidence type="ECO:0000256" key="2">
    <source>
        <dbReference type="ARBA" id="ARBA00022695"/>
    </source>
</evidence>
<dbReference type="Pfam" id="PF02811">
    <property type="entry name" value="PHP"/>
    <property type="match status" value="1"/>
</dbReference>
<proteinExistence type="predicted"/>
<dbReference type="InterPro" id="IPR016195">
    <property type="entry name" value="Pol/histidinol_Pase-like"/>
</dbReference>
<dbReference type="CDD" id="cd07436">
    <property type="entry name" value="PHP_PolX"/>
    <property type="match status" value="1"/>
</dbReference>
<accession>A0A0G1J7L8</accession>
<comment type="caution">
    <text evidence="5">The sequence shown here is derived from an EMBL/GenBank/DDBJ whole genome shotgun (WGS) entry which is preliminary data.</text>
</comment>
<dbReference type="GO" id="GO:0005829">
    <property type="term" value="C:cytosol"/>
    <property type="evidence" value="ECO:0007669"/>
    <property type="project" value="TreeGrafter"/>
</dbReference>
<dbReference type="GO" id="GO:0008270">
    <property type="term" value="F:zinc ion binding"/>
    <property type="evidence" value="ECO:0007669"/>
    <property type="project" value="TreeGrafter"/>
</dbReference>
<dbReference type="PANTHER" id="PTHR36928:SF1">
    <property type="entry name" value="PHOSPHATASE YCDX-RELATED"/>
    <property type="match status" value="1"/>
</dbReference>
<dbReference type="SUPFAM" id="SSF81301">
    <property type="entry name" value="Nucleotidyltransferase"/>
    <property type="match status" value="1"/>
</dbReference>
<protein>
    <submittedName>
        <fullName evidence="5">PHP domain protein</fullName>
    </submittedName>
</protein>
<evidence type="ECO:0000259" key="3">
    <source>
        <dbReference type="SMART" id="SM00481"/>
    </source>
</evidence>
<dbReference type="Gene3D" id="3.30.210.10">
    <property type="entry name" value="DNA polymerase, thumb domain"/>
    <property type="match status" value="1"/>
</dbReference>
<dbReference type="AlphaFoldDB" id="A0A0G1J7L8"/>
<dbReference type="Proteomes" id="UP000034826">
    <property type="component" value="Unassembled WGS sequence"/>
</dbReference>
<dbReference type="InterPro" id="IPR037160">
    <property type="entry name" value="DNA_Pol_thumb_sf"/>
</dbReference>
<dbReference type="InterPro" id="IPR002054">
    <property type="entry name" value="DNA-dir_DNA_pol_X"/>
</dbReference>
<dbReference type="GO" id="GO:0003887">
    <property type="term" value="F:DNA-directed DNA polymerase activity"/>
    <property type="evidence" value="ECO:0007669"/>
    <property type="project" value="InterPro"/>
</dbReference>
<keyword evidence="2" id="KW-0548">Nucleotidyltransferase</keyword>
<organism evidence="5 6">
    <name type="scientific">Candidatus Woesebacteria bacterium GW2011_GWA2_44_33</name>
    <dbReference type="NCBI Taxonomy" id="1618564"/>
    <lineage>
        <taxon>Bacteria</taxon>
        <taxon>Candidatus Woeseibacteriota</taxon>
    </lineage>
</organism>
<dbReference type="GO" id="GO:0042578">
    <property type="term" value="F:phosphoric ester hydrolase activity"/>
    <property type="evidence" value="ECO:0007669"/>
    <property type="project" value="TreeGrafter"/>
</dbReference>
<dbReference type="InterPro" id="IPR022311">
    <property type="entry name" value="PolX-like"/>
</dbReference>
<dbReference type="InterPro" id="IPR027421">
    <property type="entry name" value="DNA_pol_lamdba_lyase_dom_sf"/>
</dbReference>
<keyword evidence="1" id="KW-0808">Transferase</keyword>
<dbReference type="InterPro" id="IPR003141">
    <property type="entry name" value="Pol/His_phosphatase_N"/>
</dbReference>
<dbReference type="SMART" id="SM00483">
    <property type="entry name" value="POLXc"/>
    <property type="match status" value="1"/>
</dbReference>
<evidence type="ECO:0000313" key="5">
    <source>
        <dbReference type="EMBL" id="KKT67358.1"/>
    </source>
</evidence>
<dbReference type="InterPro" id="IPR043519">
    <property type="entry name" value="NT_sf"/>
</dbReference>
<dbReference type="InterPro" id="IPR050243">
    <property type="entry name" value="PHP_phosphatase"/>
</dbReference>
<dbReference type="Gene3D" id="1.10.150.20">
    <property type="entry name" value="5' to 3' exonuclease, C-terminal subdomain"/>
    <property type="match status" value="1"/>
</dbReference>
<dbReference type="SUPFAM" id="SSF89550">
    <property type="entry name" value="PHP domain-like"/>
    <property type="match status" value="1"/>
</dbReference>
<dbReference type="SUPFAM" id="SSF47802">
    <property type="entry name" value="DNA polymerase beta, N-terminal domain-like"/>
    <property type="match status" value="1"/>
</dbReference>
<dbReference type="SMART" id="SM00481">
    <property type="entry name" value="POLIIIAc"/>
    <property type="match status" value="1"/>
</dbReference>
<evidence type="ECO:0000313" key="6">
    <source>
        <dbReference type="Proteomes" id="UP000034826"/>
    </source>
</evidence>
<sequence length="586" mass="66206">MTVNRETAQLLERVAAVFRVKEGDTFRVKAYLNAATVIDSLTEPLAELWRQGKLDTVPGLGKALVGYLGEYFAKGKVRHFSSQLKKVPAGMFALMEIRGVGPITAYKLAKKFHLSNEKTALQRLQQLIKAGKLSKIESFKEKSVVRLTKSLKIRNSGKGRMLLSEALSIAEDYISYLKESPLTIAAEPLGSLRRRLSTVGDIDLALNTKHPEESMAYVLSYPQISSVITKGDRVSHVKLQNGFEVDIKLSEPLGWGSLLQHYTGSKMHNIHLRTIAKEKGLSLSEYGIKQNGRLKGFKNEKDFYRFLGMQMIPPEIREDTGEIELSLQNKLRELVNLKDIKGDLHIHSNFDYPSSHDQGVSPLRDILDKAYQLGYEYLGVSDHNPKYFGLTEKETESILSARKKYLEQDFRAYEKAVKNRGIKLLIGMEVDIRPDGDLALSKKLMNTLDYAIVSIHSSFDKGMDENTDRIISALSHPKAVILGHPTGRIINNREPITADWEKIFNFCAKNNKILEVNAYPDRLDLSHDLIRMAIGIGVRLIINTDSHEIDQMELMKYGVWQARKGYATKNDIVNSLSWKNFQAVLK</sequence>
<dbReference type="Gene3D" id="1.10.150.110">
    <property type="entry name" value="DNA polymerase beta, N-terminal domain-like"/>
    <property type="match status" value="1"/>
</dbReference>
<dbReference type="CDD" id="cd00141">
    <property type="entry name" value="NT_POLXc"/>
    <property type="match status" value="1"/>
</dbReference>
<dbReference type="InterPro" id="IPR047967">
    <property type="entry name" value="PolX_PHP"/>
</dbReference>
<dbReference type="InterPro" id="IPR004013">
    <property type="entry name" value="PHP_dom"/>
</dbReference>
<dbReference type="InterPro" id="IPR029398">
    <property type="entry name" value="PolB_thumb"/>
</dbReference>
<dbReference type="Pfam" id="PF14716">
    <property type="entry name" value="HHH_8"/>
    <property type="match status" value="1"/>
</dbReference>
<reference evidence="5 6" key="1">
    <citation type="journal article" date="2015" name="Nature">
        <title>rRNA introns, odd ribosomes, and small enigmatic genomes across a large radiation of phyla.</title>
        <authorList>
            <person name="Brown C.T."/>
            <person name="Hug L.A."/>
            <person name="Thomas B.C."/>
            <person name="Sharon I."/>
            <person name="Castelle C.J."/>
            <person name="Singh A."/>
            <person name="Wilkins M.J."/>
            <person name="Williams K.H."/>
            <person name="Banfield J.F."/>
        </authorList>
    </citation>
    <scope>NUCLEOTIDE SEQUENCE [LARGE SCALE GENOMIC DNA]</scope>
</reference>
<dbReference type="PANTHER" id="PTHR36928">
    <property type="entry name" value="PHOSPHATASE YCDX-RELATED"/>
    <property type="match status" value="1"/>
</dbReference>
<evidence type="ECO:0000256" key="1">
    <source>
        <dbReference type="ARBA" id="ARBA00022679"/>
    </source>
</evidence>
<feature type="domain" description="Polymerase/histidinol phosphatase N-terminal" evidence="3">
    <location>
        <begin position="342"/>
        <end position="434"/>
    </location>
</feature>
<gene>
    <name evidence="5" type="ORF">UW60_C0008G0020</name>
</gene>
<dbReference type="PIRSF" id="PIRSF005047">
    <property type="entry name" value="UCP005047_YshC"/>
    <property type="match status" value="1"/>
</dbReference>
<dbReference type="Pfam" id="PF14791">
    <property type="entry name" value="DNA_pol_B_thumb"/>
    <property type="match status" value="1"/>
</dbReference>
<evidence type="ECO:0000259" key="4">
    <source>
        <dbReference type="SMART" id="SM00483"/>
    </source>
</evidence>
<feature type="domain" description="DNA-directed DNA polymerase X" evidence="4">
    <location>
        <begin position="2"/>
        <end position="318"/>
    </location>
</feature>
<dbReference type="Gene3D" id="3.20.20.140">
    <property type="entry name" value="Metal-dependent hydrolases"/>
    <property type="match status" value="1"/>
</dbReference>
<dbReference type="InterPro" id="IPR010996">
    <property type="entry name" value="HHH_MUS81"/>
</dbReference>
<name>A0A0G1J7L8_9BACT</name>
<dbReference type="GO" id="GO:0003677">
    <property type="term" value="F:DNA binding"/>
    <property type="evidence" value="ECO:0007669"/>
    <property type="project" value="InterPro"/>
</dbReference>